<accession>A0ABS9BKI8</accession>
<dbReference type="RefSeq" id="WP_234867023.1">
    <property type="nucleotide sequence ID" value="NZ_JAKEVY010000004.1"/>
</dbReference>
<evidence type="ECO:0000256" key="4">
    <source>
        <dbReference type="ARBA" id="ARBA00022692"/>
    </source>
</evidence>
<evidence type="ECO:0000256" key="7">
    <source>
        <dbReference type="ARBA" id="ARBA00022833"/>
    </source>
</evidence>
<dbReference type="Pfam" id="PF01435">
    <property type="entry name" value="Peptidase_M48"/>
    <property type="match status" value="1"/>
</dbReference>
<evidence type="ECO:0000256" key="3">
    <source>
        <dbReference type="ARBA" id="ARBA00022670"/>
    </source>
</evidence>
<name>A0ABS9BKI8_9BACT</name>
<evidence type="ECO:0000256" key="5">
    <source>
        <dbReference type="ARBA" id="ARBA00022723"/>
    </source>
</evidence>
<evidence type="ECO:0000256" key="9">
    <source>
        <dbReference type="ARBA" id="ARBA00023049"/>
    </source>
</evidence>
<dbReference type="PANTHER" id="PTHR43221">
    <property type="entry name" value="PROTEASE HTPX"/>
    <property type="match status" value="1"/>
</dbReference>
<evidence type="ECO:0000313" key="15">
    <source>
        <dbReference type="Proteomes" id="UP001200145"/>
    </source>
</evidence>
<keyword evidence="6" id="KW-0378">Hydrolase</keyword>
<dbReference type="Gene3D" id="3.30.2010.10">
    <property type="entry name" value="Metalloproteases ('zincins'), catalytic domain"/>
    <property type="match status" value="1"/>
</dbReference>
<keyword evidence="4 12" id="KW-0812">Transmembrane</keyword>
<feature type="transmembrane region" description="Helical" evidence="12">
    <location>
        <begin position="20"/>
        <end position="48"/>
    </location>
</feature>
<keyword evidence="8 12" id="KW-1133">Transmembrane helix</keyword>
<protein>
    <submittedName>
        <fullName evidence="14">M48 family metallopeptidase</fullName>
    </submittedName>
</protein>
<evidence type="ECO:0000256" key="2">
    <source>
        <dbReference type="ARBA" id="ARBA00022475"/>
    </source>
</evidence>
<dbReference type="CDD" id="cd07328">
    <property type="entry name" value="M48_Ste24p_like"/>
    <property type="match status" value="1"/>
</dbReference>
<feature type="domain" description="Peptidase M48" evidence="13">
    <location>
        <begin position="96"/>
        <end position="346"/>
    </location>
</feature>
<reference evidence="14 15" key="1">
    <citation type="submission" date="2022-01" db="EMBL/GenBank/DDBJ databases">
        <title>Flavihumibacter sp. nov., isolated from sediment of a river.</title>
        <authorList>
            <person name="Liu H."/>
        </authorList>
    </citation>
    <scope>NUCLEOTIDE SEQUENCE [LARGE SCALE GENOMIC DNA]</scope>
    <source>
        <strain evidence="14 15">RY-1</strain>
    </source>
</reference>
<keyword evidence="15" id="KW-1185">Reference proteome</keyword>
<keyword evidence="2" id="KW-1003">Cell membrane</keyword>
<keyword evidence="5" id="KW-0479">Metal-binding</keyword>
<keyword evidence="10 12" id="KW-0472">Membrane</keyword>
<keyword evidence="3" id="KW-0645">Protease</keyword>
<dbReference type="InterPro" id="IPR050083">
    <property type="entry name" value="HtpX_protease"/>
</dbReference>
<sequence>MLKPHPDFQRSARQVVVQILFFILTYLVLVLAGAALATACVLGGLALMMAIPNFFILLVGVGIIGLGLMVLFFLLKFLFHVNRQDRSGYIRIMEGEQPELFETIRGLATEIGAPFPKHVYLSPDVNASVFYDSGFWSMFFPVRKNLVIGLGLINTLNKGELKAVLAHEFGHFSQSSMKLGSYVYQVNKVIYNMLYDNEGFGKALNAWASVSSTFAVFAQITVSIVKGIQSIQKKMYAQVNKSYMGLSREMEFHADAVAAEVAGANNLITALTKLELGDASYQWVLNRCDGWLKDQQIARNFYTAQQYLLNRQNATGNWTTSFNRINCKDQWASHPPMEERVKALQALNRDKSADTGVAWDLLQQPESVQESMTSLVYRNGGVDTTNTSYIDLSEFSRRYDFEQEHYSLPAAYAGCYDGRPFSELTMEVILAAPPEKKNWEELCAADQATIYRRIIAAEQDIQLLQAILDKQVEITSFDFEGAKYQEADAAQIKAKIEADREEWKAALVDFDLQMARIALQKAKEIQREEELVNSYTTFLSVRDQFSNFEKDASYMFQLLEPIFKGESITIELITSMMVEHTTNREPAFKQYLKAFMEDGLYTDKPELSQKVQNYLNANFVYFANNQFFESEFNTLIELYRSTADLKQESVFEQFKKLLVLQLDLLSSPTPASAGLSGPLSTETAQPVAGTVPLN</sequence>
<evidence type="ECO:0000256" key="11">
    <source>
        <dbReference type="SAM" id="MobiDB-lite"/>
    </source>
</evidence>
<keyword evidence="7" id="KW-0862">Zinc</keyword>
<gene>
    <name evidence="14" type="ORF">L0U88_15635</name>
</gene>
<evidence type="ECO:0000256" key="12">
    <source>
        <dbReference type="SAM" id="Phobius"/>
    </source>
</evidence>
<evidence type="ECO:0000256" key="8">
    <source>
        <dbReference type="ARBA" id="ARBA00022989"/>
    </source>
</evidence>
<comment type="caution">
    <text evidence="14">The sequence shown here is derived from an EMBL/GenBank/DDBJ whole genome shotgun (WGS) entry which is preliminary data.</text>
</comment>
<feature type="region of interest" description="Disordered" evidence="11">
    <location>
        <begin position="673"/>
        <end position="694"/>
    </location>
</feature>
<evidence type="ECO:0000256" key="1">
    <source>
        <dbReference type="ARBA" id="ARBA00001947"/>
    </source>
</evidence>
<evidence type="ECO:0000256" key="6">
    <source>
        <dbReference type="ARBA" id="ARBA00022801"/>
    </source>
</evidence>
<comment type="cofactor">
    <cofactor evidence="1">
        <name>Zn(2+)</name>
        <dbReference type="ChEBI" id="CHEBI:29105"/>
    </cofactor>
</comment>
<dbReference type="Proteomes" id="UP001200145">
    <property type="component" value="Unassembled WGS sequence"/>
</dbReference>
<dbReference type="PANTHER" id="PTHR43221:SF2">
    <property type="entry name" value="PROTEASE HTPX HOMOLOG"/>
    <property type="match status" value="1"/>
</dbReference>
<evidence type="ECO:0000259" key="13">
    <source>
        <dbReference type="Pfam" id="PF01435"/>
    </source>
</evidence>
<evidence type="ECO:0000256" key="10">
    <source>
        <dbReference type="ARBA" id="ARBA00023136"/>
    </source>
</evidence>
<organism evidence="14 15">
    <name type="scientific">Flavihumibacter fluminis</name>
    <dbReference type="NCBI Taxonomy" id="2909236"/>
    <lineage>
        <taxon>Bacteria</taxon>
        <taxon>Pseudomonadati</taxon>
        <taxon>Bacteroidota</taxon>
        <taxon>Chitinophagia</taxon>
        <taxon>Chitinophagales</taxon>
        <taxon>Chitinophagaceae</taxon>
        <taxon>Flavihumibacter</taxon>
    </lineage>
</organism>
<dbReference type="InterPro" id="IPR001915">
    <property type="entry name" value="Peptidase_M48"/>
</dbReference>
<feature type="transmembrane region" description="Helical" evidence="12">
    <location>
        <begin position="54"/>
        <end position="79"/>
    </location>
</feature>
<keyword evidence="9" id="KW-0482">Metalloprotease</keyword>
<proteinExistence type="predicted"/>
<dbReference type="EMBL" id="JAKEVY010000004">
    <property type="protein sequence ID" value="MCF1716072.1"/>
    <property type="molecule type" value="Genomic_DNA"/>
</dbReference>
<evidence type="ECO:0000313" key="14">
    <source>
        <dbReference type="EMBL" id="MCF1716072.1"/>
    </source>
</evidence>